<sequence>MEAIVRTINLLARTAPRLDLSATQHYTAETKTGKPQSSSYFPGRGLTKLNQYAEECGAPPFALFTKLPLELRLKVWKEFSLFAAPRDDLIALSRPMSDNSRPSFKSSTPTPDILKICREAREVGLKKYKTIFNTKDKAHALKHESYAEPMLDTILILNPWSSVTNRLRRVFMEPRSHATESREPTALLLVDLKSAPKLLPDTISETLEQFGEADVYIKPAIFPTSWDAFWDGLCEKLTGDTAGSDTEHDPWGFMQWTV</sequence>
<evidence type="ECO:0000313" key="3">
    <source>
        <dbReference type="Proteomes" id="UP000664132"/>
    </source>
</evidence>
<accession>A0A8H7TGF1</accession>
<dbReference type="Proteomes" id="UP000664132">
    <property type="component" value="Unassembled WGS sequence"/>
</dbReference>
<dbReference type="PANTHER" id="PTHR35910:SF6">
    <property type="entry name" value="2EXR DOMAIN-CONTAINING PROTEIN"/>
    <property type="match status" value="1"/>
</dbReference>
<evidence type="ECO:0000259" key="1">
    <source>
        <dbReference type="Pfam" id="PF20150"/>
    </source>
</evidence>
<organism evidence="2 3">
    <name type="scientific">Cadophora malorum</name>
    <dbReference type="NCBI Taxonomy" id="108018"/>
    <lineage>
        <taxon>Eukaryota</taxon>
        <taxon>Fungi</taxon>
        <taxon>Dikarya</taxon>
        <taxon>Ascomycota</taxon>
        <taxon>Pezizomycotina</taxon>
        <taxon>Leotiomycetes</taxon>
        <taxon>Helotiales</taxon>
        <taxon>Ploettnerulaceae</taxon>
        <taxon>Cadophora</taxon>
    </lineage>
</organism>
<reference evidence="2" key="1">
    <citation type="submission" date="2021-02" db="EMBL/GenBank/DDBJ databases">
        <title>Genome sequence Cadophora malorum strain M34.</title>
        <authorList>
            <person name="Stefanovic E."/>
            <person name="Vu D."/>
            <person name="Scully C."/>
            <person name="Dijksterhuis J."/>
            <person name="Roader J."/>
            <person name="Houbraken J."/>
        </authorList>
    </citation>
    <scope>NUCLEOTIDE SEQUENCE</scope>
    <source>
        <strain evidence="2">M34</strain>
    </source>
</reference>
<dbReference type="AlphaFoldDB" id="A0A8H7TGF1"/>
<dbReference type="InterPro" id="IPR045518">
    <property type="entry name" value="2EXR"/>
</dbReference>
<gene>
    <name evidence="2" type="ORF">IFR04_008416</name>
</gene>
<name>A0A8H7TGF1_9HELO</name>
<proteinExistence type="predicted"/>
<dbReference type="EMBL" id="JAFJYH010000128">
    <property type="protein sequence ID" value="KAG4418431.1"/>
    <property type="molecule type" value="Genomic_DNA"/>
</dbReference>
<protein>
    <recommendedName>
        <fullName evidence="1">2EXR domain-containing protein</fullName>
    </recommendedName>
</protein>
<keyword evidence="3" id="KW-1185">Reference proteome</keyword>
<dbReference type="Pfam" id="PF20150">
    <property type="entry name" value="2EXR"/>
    <property type="match status" value="1"/>
</dbReference>
<dbReference type="OrthoDB" id="3513892at2759"/>
<dbReference type="PANTHER" id="PTHR35910">
    <property type="entry name" value="2EXR DOMAIN-CONTAINING PROTEIN"/>
    <property type="match status" value="1"/>
</dbReference>
<comment type="caution">
    <text evidence="2">The sequence shown here is derived from an EMBL/GenBank/DDBJ whole genome shotgun (WGS) entry which is preliminary data.</text>
</comment>
<evidence type="ECO:0000313" key="2">
    <source>
        <dbReference type="EMBL" id="KAG4418431.1"/>
    </source>
</evidence>
<feature type="domain" description="2EXR" evidence="1">
    <location>
        <begin position="61"/>
        <end position="154"/>
    </location>
</feature>